<feature type="domain" description="Methyltransferase regulatory" evidence="1">
    <location>
        <begin position="219"/>
        <end position="301"/>
    </location>
</feature>
<dbReference type="AlphaFoldDB" id="A0A4R3UPY1"/>
<keyword evidence="2" id="KW-0489">Methyltransferase</keyword>
<dbReference type="RefSeq" id="WP_132477889.1">
    <property type="nucleotide sequence ID" value="NZ_JBHRVM010000001.1"/>
</dbReference>
<evidence type="ECO:0000313" key="3">
    <source>
        <dbReference type="Proteomes" id="UP000294692"/>
    </source>
</evidence>
<dbReference type="InterPro" id="IPR018773">
    <property type="entry name" value="MeTrfase_reg_dom_prd"/>
</dbReference>
<reference evidence="2 3" key="1">
    <citation type="submission" date="2019-03" db="EMBL/GenBank/DDBJ databases">
        <title>Genomic Encyclopedia of Type Strains, Phase IV (KMG-IV): sequencing the most valuable type-strain genomes for metagenomic binning, comparative biology and taxonomic classification.</title>
        <authorList>
            <person name="Goeker M."/>
        </authorList>
    </citation>
    <scope>NUCLEOTIDE SEQUENCE [LARGE SCALE GENOMIC DNA]</scope>
    <source>
        <strain evidence="2 3">DSM 100048</strain>
    </source>
</reference>
<organism evidence="2 3">
    <name type="scientific">Paracandidimonas soli</name>
    <dbReference type="NCBI Taxonomy" id="1917182"/>
    <lineage>
        <taxon>Bacteria</taxon>
        <taxon>Pseudomonadati</taxon>
        <taxon>Pseudomonadota</taxon>
        <taxon>Betaproteobacteria</taxon>
        <taxon>Burkholderiales</taxon>
        <taxon>Alcaligenaceae</taxon>
        <taxon>Paracandidimonas</taxon>
    </lineage>
</organism>
<keyword evidence="2" id="KW-0808">Transferase</keyword>
<keyword evidence="3" id="KW-1185">Reference proteome</keyword>
<dbReference type="CDD" id="cd02440">
    <property type="entry name" value="AdoMet_MTases"/>
    <property type="match status" value="1"/>
</dbReference>
<evidence type="ECO:0000313" key="2">
    <source>
        <dbReference type="EMBL" id="TCU93845.1"/>
    </source>
</evidence>
<dbReference type="GO" id="GO:0008168">
    <property type="term" value="F:methyltransferase activity"/>
    <property type="evidence" value="ECO:0007669"/>
    <property type="project" value="UniProtKB-KW"/>
</dbReference>
<name>A0A4R3UPY1_9BURK</name>
<dbReference type="Gene3D" id="3.40.50.150">
    <property type="entry name" value="Vaccinia Virus protein VP39"/>
    <property type="match status" value="1"/>
</dbReference>
<accession>A0A4R3UPY1</accession>
<protein>
    <submittedName>
        <fullName evidence="2">Putative methyltransferase family protein</fullName>
    </submittedName>
</protein>
<comment type="caution">
    <text evidence="2">The sequence shown here is derived from an EMBL/GenBank/DDBJ whole genome shotgun (WGS) entry which is preliminary data.</text>
</comment>
<dbReference type="GO" id="GO:0032259">
    <property type="term" value="P:methylation"/>
    <property type="evidence" value="ECO:0007669"/>
    <property type="project" value="UniProtKB-KW"/>
</dbReference>
<dbReference type="EMBL" id="SMBX01000010">
    <property type="protein sequence ID" value="TCU93845.1"/>
    <property type="molecule type" value="Genomic_DNA"/>
</dbReference>
<sequence>MQNWADGYFTGSHYTYGYFDYLSPVQQRFALLLNGLECPPSDSPHHCELGFGQGVTLNVHSASNPGCYTGTDFTPDQAVFAAGLAARACNRSLRILDDSFADFHARKDLPQFDSISLHGIWSWVSDDNRRVIADIVRQRLKPGGILYLSYNCLPGWANIQPLQRLMELHDRFGGAGRKAEQRVDDALGFVRAVLSAQPAYAEAAGETLRKQLDALGGDKAYLAHEYLNRNWTAPYFSDVAQALADIRLEFGATSQILKRLDALHLTAAQRQMLTAIDNPILREQAQDYCINTRFRTDLFVRGAIRLTPEAQRIRLFRQQVVACVPARKISFTVSTHLGTFEPHDDQYAPVREALADDGGCVKTIGDIVEHAGRRGLDETRALRALLTLMGTGQVYACQPEADLDNVRERARRFNRTIAELALEDDHLHVLASPLTGAGISNIGRSERLFLLAIFDGIEDPVDFAWRSMKSIDASLVRDGQALQGDAQNLAYLREQYAAFQDDLLPVLEALQIT</sequence>
<dbReference type="OrthoDB" id="101857at2"/>
<dbReference type="Pfam" id="PF10119">
    <property type="entry name" value="MethyTransf_Reg"/>
    <property type="match status" value="1"/>
</dbReference>
<gene>
    <name evidence="2" type="ORF">EV686_11010</name>
</gene>
<dbReference type="Proteomes" id="UP000294692">
    <property type="component" value="Unassembled WGS sequence"/>
</dbReference>
<proteinExistence type="predicted"/>
<dbReference type="InterPro" id="IPR029063">
    <property type="entry name" value="SAM-dependent_MTases_sf"/>
</dbReference>
<evidence type="ECO:0000259" key="1">
    <source>
        <dbReference type="Pfam" id="PF10119"/>
    </source>
</evidence>
<dbReference type="SUPFAM" id="SSF53335">
    <property type="entry name" value="S-adenosyl-L-methionine-dependent methyltransferases"/>
    <property type="match status" value="1"/>
</dbReference>